<dbReference type="PANTHER" id="PTHR33795:SF1">
    <property type="entry name" value="INSERTION ELEMENT IS150 PROTEIN INSJ"/>
    <property type="match status" value="1"/>
</dbReference>
<evidence type="ECO:0000313" key="5">
    <source>
        <dbReference type="EMBL" id="OAA94545.1"/>
    </source>
</evidence>
<reference evidence="5 7" key="1">
    <citation type="journal article" date="2015" name="Biotechnol. Bioeng.">
        <title>Genome sequence and phenotypic characterization of Caulobacter segnis.</title>
        <authorList>
            <person name="Patel S."/>
            <person name="Fletcher B."/>
            <person name="Scott D.C."/>
            <person name="Ely B."/>
        </authorList>
    </citation>
    <scope>NUCLEOTIDE SEQUENCE [LARGE SCALE GENOMIC DNA]</scope>
    <source>
        <strain evidence="5 7">PS02</strain>
    </source>
</reference>
<dbReference type="Proteomes" id="UP000077384">
    <property type="component" value="Unassembled WGS sequence"/>
</dbReference>
<dbReference type="SUPFAM" id="SSF48295">
    <property type="entry name" value="TrpR-like"/>
    <property type="match status" value="2"/>
</dbReference>
<accession>A0A162JFX9</accession>
<dbReference type="GO" id="GO:0043565">
    <property type="term" value="F:sequence-specific DNA binding"/>
    <property type="evidence" value="ECO:0007669"/>
    <property type="project" value="InterPro"/>
</dbReference>
<dbReference type="InterPro" id="IPR052057">
    <property type="entry name" value="IS150/IS1296_orfA-like"/>
</dbReference>
<dbReference type="InterPro" id="IPR010921">
    <property type="entry name" value="Trp_repressor/repl_initiator"/>
</dbReference>
<dbReference type="InterPro" id="IPR036388">
    <property type="entry name" value="WH-like_DNA-bd_sf"/>
</dbReference>
<name>A0A162JFX9_9CLOT</name>
<dbReference type="AlphaFoldDB" id="A0A162JFX9"/>
<feature type="coiled-coil region" evidence="2">
    <location>
        <begin position="192"/>
        <end position="222"/>
    </location>
</feature>
<organism evidence="5 7">
    <name type="scientific">Clostridium coskatii</name>
    <dbReference type="NCBI Taxonomy" id="1705578"/>
    <lineage>
        <taxon>Bacteria</taxon>
        <taxon>Bacillati</taxon>
        <taxon>Bacillota</taxon>
        <taxon>Clostridia</taxon>
        <taxon>Eubacteriales</taxon>
        <taxon>Clostridiaceae</taxon>
        <taxon>Clostridium</taxon>
    </lineage>
</organism>
<evidence type="ECO:0000313" key="7">
    <source>
        <dbReference type="Proteomes" id="UP000077384"/>
    </source>
</evidence>
<dbReference type="InterPro" id="IPR055247">
    <property type="entry name" value="InsJ-like_HTH"/>
</dbReference>
<dbReference type="Gene3D" id="1.10.10.10">
    <property type="entry name" value="Winged helix-like DNA-binding domain superfamily/Winged helix DNA-binding domain"/>
    <property type="match status" value="3"/>
</dbReference>
<reference evidence="6 8" key="2">
    <citation type="journal article" date="2016" name="Front. Microbiol.">
        <title>Industrial Acetogenic Biocatalysts: A Comparative Metabolic and Genomic Analysis.</title>
        <authorList>
            <person name="Bengelsdorf F."/>
            <person name="Poehlein A."/>
            <person name="Sonja S."/>
            <person name="Erz C."/>
            <person name="Hummel T."/>
            <person name="Hoffmeister S."/>
            <person name="Daniel R."/>
            <person name="Durre P."/>
        </authorList>
    </citation>
    <scope>NUCLEOTIDE SEQUENCE [LARGE SCALE GENOMIC DNA]</scope>
    <source>
        <strain evidence="6 8">PTA-10522</strain>
    </source>
</reference>
<protein>
    <submittedName>
        <fullName evidence="5">Transposase</fullName>
    </submittedName>
</protein>
<feature type="domain" description="Insertion element IS150 protein InsJ-like helix-turn-helix" evidence="3">
    <location>
        <begin position="69"/>
        <end position="119"/>
    </location>
</feature>
<evidence type="ECO:0000313" key="6">
    <source>
        <dbReference type="EMBL" id="OBR91389.1"/>
    </source>
</evidence>
<sequence>MSRRTKYTVEEKYKILMEYKNGSKSIQEIHTKYMVSVYAFYKWRYNYEKYGVDGLRESKTCKKYSKELKEQVVLEYLSGKYSQGELVKKYEITDKTVLKRWLNNYNSHREVTAKPKGRRNSMTKGRSTSLEERIEIAKYCIEHNNNYQQVAEAYQVSYQQVYQWVKKYKFGGENALQDTRGKNKIESELTPEEKMKLEMKKLETENERLRAENAFLKKLEELERRRY</sequence>
<proteinExistence type="inferred from homology"/>
<comment type="caution">
    <text evidence="5">The sequence shown here is derived from an EMBL/GenBank/DDBJ whole genome shotgun (WGS) entry which is preliminary data.</text>
</comment>
<dbReference type="PANTHER" id="PTHR33795">
    <property type="entry name" value="INSERTION ELEMENT IS150 PROTEIN INSJ"/>
    <property type="match status" value="1"/>
</dbReference>
<dbReference type="Pfam" id="PF13518">
    <property type="entry name" value="HTH_28"/>
    <property type="match status" value="2"/>
</dbReference>
<evidence type="ECO:0000313" key="8">
    <source>
        <dbReference type="Proteomes" id="UP000093694"/>
    </source>
</evidence>
<evidence type="ECO:0000256" key="1">
    <source>
        <dbReference type="ARBA" id="ARBA00038232"/>
    </source>
</evidence>
<keyword evidence="8" id="KW-1185">Reference proteome</keyword>
<dbReference type="EMBL" id="LROR01000073">
    <property type="protein sequence ID" value="OBR91389.1"/>
    <property type="molecule type" value="Genomic_DNA"/>
</dbReference>
<evidence type="ECO:0000313" key="4">
    <source>
        <dbReference type="EMBL" id="OAA83689.1"/>
    </source>
</evidence>
<feature type="domain" description="Insertion element IS150 protein InsJ-like helix-turn-helix" evidence="3">
    <location>
        <begin position="132"/>
        <end position="184"/>
    </location>
</feature>
<gene>
    <name evidence="6" type="ORF">CLCOS_35060</name>
    <name evidence="5" type="ORF">WX73_02256</name>
    <name evidence="4" type="ORF">WX73_03726</name>
</gene>
<dbReference type="PATRIC" id="fig|1705578.3.peg.1579"/>
<comment type="similarity">
    <text evidence="1">Belongs to the IS150/IS1296 orfA family.</text>
</comment>
<dbReference type="Proteomes" id="UP000093694">
    <property type="component" value="Unassembled WGS sequence"/>
</dbReference>
<dbReference type="EMBL" id="LITQ01000002">
    <property type="protein sequence ID" value="OAA94545.1"/>
    <property type="molecule type" value="Genomic_DNA"/>
</dbReference>
<dbReference type="EMBL" id="LITQ01000067">
    <property type="protein sequence ID" value="OAA83689.1"/>
    <property type="molecule type" value="Genomic_DNA"/>
</dbReference>
<evidence type="ECO:0000259" key="3">
    <source>
        <dbReference type="Pfam" id="PF13518"/>
    </source>
</evidence>
<evidence type="ECO:0000256" key="2">
    <source>
        <dbReference type="SAM" id="Coils"/>
    </source>
</evidence>
<keyword evidence="2" id="KW-0175">Coiled coil</keyword>